<dbReference type="Gene3D" id="1.10.132.80">
    <property type="match status" value="1"/>
</dbReference>
<dbReference type="EMBL" id="LR798349">
    <property type="protein sequence ID" value="CAB5225826.1"/>
    <property type="molecule type" value="Genomic_DNA"/>
</dbReference>
<reference evidence="1" key="1">
    <citation type="submission" date="2020-05" db="EMBL/GenBank/DDBJ databases">
        <authorList>
            <person name="Chiriac C."/>
            <person name="Salcher M."/>
            <person name="Ghai R."/>
            <person name="Kavagutti S V."/>
        </authorList>
    </citation>
    <scope>NUCLEOTIDE SEQUENCE</scope>
</reference>
<evidence type="ECO:0000313" key="1">
    <source>
        <dbReference type="EMBL" id="CAB5225826.1"/>
    </source>
</evidence>
<sequence>MEKSRNKGGRPRVFKTPDDLWQGFLSYVEHQKNNPIEKTHFVGKDGNPAVEFIPRPVTYIGFEGYLAEIDLLTQLKGYERNEEFIPTITRIRAFCRKHNVDLASAGILKENIIARIEGIKEQSETTVNIEQPLFPDVQANDGDK</sequence>
<gene>
    <name evidence="1" type="ORF">UFOVP754_6</name>
</gene>
<proteinExistence type="predicted"/>
<protein>
    <submittedName>
        <fullName evidence="1">DNA-packaging protein gp3</fullName>
    </submittedName>
</protein>
<name>A0A6J7X7I5_9CAUD</name>
<accession>A0A6J7X7I5</accession>
<organism evidence="1">
    <name type="scientific">uncultured Caudovirales phage</name>
    <dbReference type="NCBI Taxonomy" id="2100421"/>
    <lineage>
        <taxon>Viruses</taxon>
        <taxon>Duplodnaviria</taxon>
        <taxon>Heunggongvirae</taxon>
        <taxon>Uroviricota</taxon>
        <taxon>Caudoviricetes</taxon>
        <taxon>Peduoviridae</taxon>
        <taxon>Maltschvirus</taxon>
        <taxon>Maltschvirus maltsch</taxon>
    </lineage>
</organism>